<gene>
    <name evidence="1" type="ORF">METZ01_LOCUS452511</name>
</gene>
<dbReference type="AlphaFoldDB" id="A0A382ZVX1"/>
<sequence length="79" mass="9164">MNRILFLQIQLILTLTEEEVQDKEASLSSSPNNYLPKWTIGFCLYIILKENRQHRLKYINMITTLGKEAGRPKTVAQAK</sequence>
<organism evidence="1">
    <name type="scientific">marine metagenome</name>
    <dbReference type="NCBI Taxonomy" id="408172"/>
    <lineage>
        <taxon>unclassified sequences</taxon>
        <taxon>metagenomes</taxon>
        <taxon>ecological metagenomes</taxon>
    </lineage>
</organism>
<evidence type="ECO:0000313" key="1">
    <source>
        <dbReference type="EMBL" id="SVD99657.1"/>
    </source>
</evidence>
<dbReference type="EMBL" id="UINC01187112">
    <property type="protein sequence ID" value="SVD99657.1"/>
    <property type="molecule type" value="Genomic_DNA"/>
</dbReference>
<accession>A0A382ZVX1</accession>
<reference evidence="1" key="1">
    <citation type="submission" date="2018-05" db="EMBL/GenBank/DDBJ databases">
        <authorList>
            <person name="Lanie J.A."/>
            <person name="Ng W.-L."/>
            <person name="Kazmierczak K.M."/>
            <person name="Andrzejewski T.M."/>
            <person name="Davidsen T.M."/>
            <person name="Wayne K.J."/>
            <person name="Tettelin H."/>
            <person name="Glass J.I."/>
            <person name="Rusch D."/>
            <person name="Podicherti R."/>
            <person name="Tsui H.-C.T."/>
            <person name="Winkler M.E."/>
        </authorList>
    </citation>
    <scope>NUCLEOTIDE SEQUENCE</scope>
</reference>
<proteinExistence type="predicted"/>
<name>A0A382ZVX1_9ZZZZ</name>
<protein>
    <submittedName>
        <fullName evidence="1">Uncharacterized protein</fullName>
    </submittedName>
</protein>